<proteinExistence type="predicted"/>
<feature type="non-terminal residue" evidence="2">
    <location>
        <position position="44"/>
    </location>
</feature>
<gene>
    <name evidence="2" type="ORF">CGOC_LOCUS12823</name>
</gene>
<dbReference type="Proteomes" id="UP000271889">
    <property type="component" value="Unassembled WGS sequence"/>
</dbReference>
<organism evidence="2 3">
    <name type="scientific">Cylicostephanus goldi</name>
    <name type="common">Nematode worm</name>
    <dbReference type="NCBI Taxonomy" id="71465"/>
    <lineage>
        <taxon>Eukaryota</taxon>
        <taxon>Metazoa</taxon>
        <taxon>Ecdysozoa</taxon>
        <taxon>Nematoda</taxon>
        <taxon>Chromadorea</taxon>
        <taxon>Rhabditida</taxon>
        <taxon>Rhabditina</taxon>
        <taxon>Rhabditomorpha</taxon>
        <taxon>Strongyloidea</taxon>
        <taxon>Strongylidae</taxon>
        <taxon>Cylicostephanus</taxon>
    </lineage>
</organism>
<protein>
    <submittedName>
        <fullName evidence="2">Uncharacterized protein</fullName>
    </submittedName>
</protein>
<sequence length="44" mass="4649">MERGSSILSEPVEGADSHAASITYPSSDSETQEDDMQAFPSSSN</sequence>
<reference evidence="2 3" key="1">
    <citation type="submission" date="2018-11" db="EMBL/GenBank/DDBJ databases">
        <authorList>
            <consortium name="Pathogen Informatics"/>
        </authorList>
    </citation>
    <scope>NUCLEOTIDE SEQUENCE [LARGE SCALE GENOMIC DNA]</scope>
</reference>
<accession>A0A3P7MYS4</accession>
<dbReference type="EMBL" id="UYRV01126020">
    <property type="protein sequence ID" value="VDN35065.1"/>
    <property type="molecule type" value="Genomic_DNA"/>
</dbReference>
<evidence type="ECO:0000313" key="3">
    <source>
        <dbReference type="Proteomes" id="UP000271889"/>
    </source>
</evidence>
<name>A0A3P7MYS4_CYLGO</name>
<feature type="region of interest" description="Disordered" evidence="1">
    <location>
        <begin position="1"/>
        <end position="44"/>
    </location>
</feature>
<evidence type="ECO:0000256" key="1">
    <source>
        <dbReference type="SAM" id="MobiDB-lite"/>
    </source>
</evidence>
<dbReference type="AlphaFoldDB" id="A0A3P7MYS4"/>
<keyword evidence="3" id="KW-1185">Reference proteome</keyword>
<evidence type="ECO:0000313" key="2">
    <source>
        <dbReference type="EMBL" id="VDN35065.1"/>
    </source>
</evidence>